<keyword evidence="4" id="KW-1185">Reference proteome</keyword>
<dbReference type="SUPFAM" id="SSF52087">
    <property type="entry name" value="CRAL/TRIO domain"/>
    <property type="match status" value="1"/>
</dbReference>
<gene>
    <name evidence="3" type="primary">Acey_s0285.g1367</name>
    <name evidence="3" type="ORF">Y032_0285g1367</name>
</gene>
<evidence type="ECO:0000259" key="1">
    <source>
        <dbReference type="PROSITE" id="PS50191"/>
    </source>
</evidence>
<feature type="domain" description="GOLD" evidence="2">
    <location>
        <begin position="161"/>
        <end position="266"/>
    </location>
</feature>
<dbReference type="PROSITE" id="PS50191">
    <property type="entry name" value="CRAL_TRIO"/>
    <property type="match status" value="1"/>
</dbReference>
<dbReference type="Gene3D" id="3.40.525.10">
    <property type="entry name" value="CRAL-TRIO lipid binding domain"/>
    <property type="match status" value="1"/>
</dbReference>
<dbReference type="GO" id="GO:0005737">
    <property type="term" value="C:cytoplasm"/>
    <property type="evidence" value="ECO:0007669"/>
    <property type="project" value="TreeGrafter"/>
</dbReference>
<dbReference type="OrthoDB" id="1434354at2759"/>
<evidence type="ECO:0000259" key="2">
    <source>
        <dbReference type="PROSITE" id="PS50866"/>
    </source>
</evidence>
<accession>A0A016S732</accession>
<dbReference type="STRING" id="53326.A0A016S732"/>
<dbReference type="InterPro" id="IPR051064">
    <property type="entry name" value="SEC14/CRAL-TRIO_domain"/>
</dbReference>
<evidence type="ECO:0000313" key="3">
    <source>
        <dbReference type="EMBL" id="EYB86147.1"/>
    </source>
</evidence>
<dbReference type="Proteomes" id="UP000024635">
    <property type="component" value="Unassembled WGS sequence"/>
</dbReference>
<dbReference type="PROSITE" id="PS50866">
    <property type="entry name" value="GOLD"/>
    <property type="match status" value="1"/>
</dbReference>
<dbReference type="Gene3D" id="2.60.120.680">
    <property type="entry name" value="GOLD domain"/>
    <property type="match status" value="1"/>
</dbReference>
<dbReference type="InterPro" id="IPR009038">
    <property type="entry name" value="GOLD_dom"/>
</dbReference>
<dbReference type="InterPro" id="IPR001251">
    <property type="entry name" value="CRAL-TRIO_dom"/>
</dbReference>
<dbReference type="Pfam" id="PF00650">
    <property type="entry name" value="CRAL_TRIO"/>
    <property type="match status" value="1"/>
</dbReference>
<dbReference type="PANTHER" id="PTHR23324">
    <property type="entry name" value="SEC14 RELATED PROTEIN"/>
    <property type="match status" value="1"/>
</dbReference>
<comment type="caution">
    <text evidence="3">The sequence shown here is derived from an EMBL/GenBank/DDBJ whole genome shotgun (WGS) entry which is preliminary data.</text>
</comment>
<feature type="domain" description="CRAL-TRIO" evidence="1">
    <location>
        <begin position="18"/>
        <end position="89"/>
    </location>
</feature>
<reference evidence="4" key="1">
    <citation type="journal article" date="2015" name="Nat. Genet.">
        <title>The genome and transcriptome of the zoonotic hookworm Ancylostoma ceylanicum identify infection-specific gene families.</title>
        <authorList>
            <person name="Schwarz E.M."/>
            <person name="Hu Y."/>
            <person name="Antoshechkin I."/>
            <person name="Miller M.M."/>
            <person name="Sternberg P.W."/>
            <person name="Aroian R.V."/>
        </authorList>
    </citation>
    <scope>NUCLEOTIDE SEQUENCE</scope>
    <source>
        <strain evidence="4">HY135</strain>
    </source>
</reference>
<evidence type="ECO:0008006" key="5">
    <source>
        <dbReference type="Google" id="ProtNLM"/>
    </source>
</evidence>
<name>A0A016S732_9BILA</name>
<sequence length="267" mass="30803">MHENNIGIPQTKGEKRRQTALFPDFGRHIYVINCPMMIKTVYAMIQPVLSKQTREKVTFLGNDWKDVLLKELGAHNIYSHWGGTKPSELPTGDIRMGGKVPEKLQYKAEDNVQDNKKGFEKVNVSARSKTEENLHDLNQRMPILSKDRPVPAGHGGMGFEFDVIMPRNELRARKGKRFVDELSDEQVKVWGEKGRTFRWIWRVSSGDVDFGIQKDGQMVYPTFRITTEFHPEIGSMECRETGDYTFFFDNSHGKVWSKDVSYKISLE</sequence>
<dbReference type="EMBL" id="JARK01001621">
    <property type="protein sequence ID" value="EYB86147.1"/>
    <property type="molecule type" value="Genomic_DNA"/>
</dbReference>
<dbReference type="AlphaFoldDB" id="A0A016S732"/>
<evidence type="ECO:0000313" key="4">
    <source>
        <dbReference type="Proteomes" id="UP000024635"/>
    </source>
</evidence>
<proteinExistence type="predicted"/>
<dbReference type="SUPFAM" id="SSF101576">
    <property type="entry name" value="Supernatant protein factor (SPF), C-terminal domain"/>
    <property type="match status" value="1"/>
</dbReference>
<protein>
    <recommendedName>
        <fullName evidence="5">CRAL-TRIO domain-containing protein</fullName>
    </recommendedName>
</protein>
<dbReference type="PANTHER" id="PTHR23324:SF7">
    <property type="entry name" value="CRAL-TRIO DOMAIN-CONTAINING PROTEIN"/>
    <property type="match status" value="1"/>
</dbReference>
<dbReference type="CDD" id="cd00170">
    <property type="entry name" value="SEC14"/>
    <property type="match status" value="1"/>
</dbReference>
<organism evidence="3 4">
    <name type="scientific">Ancylostoma ceylanicum</name>
    <dbReference type="NCBI Taxonomy" id="53326"/>
    <lineage>
        <taxon>Eukaryota</taxon>
        <taxon>Metazoa</taxon>
        <taxon>Ecdysozoa</taxon>
        <taxon>Nematoda</taxon>
        <taxon>Chromadorea</taxon>
        <taxon>Rhabditida</taxon>
        <taxon>Rhabditina</taxon>
        <taxon>Rhabditomorpha</taxon>
        <taxon>Strongyloidea</taxon>
        <taxon>Ancylostomatidae</taxon>
        <taxon>Ancylostomatinae</taxon>
        <taxon>Ancylostoma</taxon>
    </lineage>
</organism>
<dbReference type="InterPro" id="IPR036865">
    <property type="entry name" value="CRAL-TRIO_dom_sf"/>
</dbReference>
<dbReference type="InterPro" id="IPR036598">
    <property type="entry name" value="GOLD_dom_sf"/>
</dbReference>